<dbReference type="GO" id="GO:0005886">
    <property type="term" value="C:plasma membrane"/>
    <property type="evidence" value="ECO:0007669"/>
    <property type="project" value="TreeGrafter"/>
</dbReference>
<dbReference type="EMBL" id="VSSQ01040661">
    <property type="protein sequence ID" value="MPM93962.1"/>
    <property type="molecule type" value="Genomic_DNA"/>
</dbReference>
<organism evidence="2">
    <name type="scientific">bioreactor metagenome</name>
    <dbReference type="NCBI Taxonomy" id="1076179"/>
    <lineage>
        <taxon>unclassified sequences</taxon>
        <taxon>metagenomes</taxon>
        <taxon>ecological metagenomes</taxon>
    </lineage>
</organism>
<comment type="caution">
    <text evidence="2">The sequence shown here is derived from an EMBL/GenBank/DDBJ whole genome shotgun (WGS) entry which is preliminary data.</text>
</comment>
<dbReference type="PANTHER" id="PTHR30627">
    <property type="entry name" value="PEPTIDOGLYCAN D,D-TRANSPEPTIDASE"/>
    <property type="match status" value="1"/>
</dbReference>
<gene>
    <name evidence="2" type="ORF">SDC9_141104</name>
</gene>
<dbReference type="AlphaFoldDB" id="A0A645E049"/>
<evidence type="ECO:0000259" key="1">
    <source>
        <dbReference type="Pfam" id="PF00905"/>
    </source>
</evidence>
<dbReference type="GO" id="GO:0008658">
    <property type="term" value="F:penicillin binding"/>
    <property type="evidence" value="ECO:0007669"/>
    <property type="project" value="InterPro"/>
</dbReference>
<feature type="domain" description="Penicillin-binding protein transpeptidase" evidence="1">
    <location>
        <begin position="2"/>
        <end position="185"/>
    </location>
</feature>
<dbReference type="GO" id="GO:0071555">
    <property type="term" value="P:cell wall organization"/>
    <property type="evidence" value="ECO:0007669"/>
    <property type="project" value="TreeGrafter"/>
</dbReference>
<dbReference type="SUPFAM" id="SSF56601">
    <property type="entry name" value="beta-lactamase/transpeptidase-like"/>
    <property type="match status" value="1"/>
</dbReference>
<proteinExistence type="predicted"/>
<reference evidence="2" key="1">
    <citation type="submission" date="2019-08" db="EMBL/GenBank/DDBJ databases">
        <authorList>
            <person name="Kucharzyk K."/>
            <person name="Murdoch R.W."/>
            <person name="Higgins S."/>
            <person name="Loffler F."/>
        </authorList>
    </citation>
    <scope>NUCLEOTIDE SEQUENCE</scope>
</reference>
<dbReference type="InterPro" id="IPR001460">
    <property type="entry name" value="PCN-bd_Tpept"/>
</dbReference>
<sequence>MVESFGFGHKLGSDLPNELGGVLPSVKGYDRIHGKGRWKSLSIISLAIGQGEIGTTPLHLANLAATVANRGYYYTPHIIKSVEDTVVHSDYSKRHYTKVDPSNFQKVIYGMYLAVNAPPGSGGTATRVAVKGLDICGKTGTAQNPHGKDHSVFICFAPKDNPKIAVAAYIENAGFGATWAAPIASLLVEMYINRKVDRKDLEAYVINGNTITNVLKK</sequence>
<dbReference type="Pfam" id="PF00905">
    <property type="entry name" value="Transpeptidase"/>
    <property type="match status" value="1"/>
</dbReference>
<dbReference type="Gene3D" id="3.40.710.10">
    <property type="entry name" value="DD-peptidase/beta-lactamase superfamily"/>
    <property type="match status" value="1"/>
</dbReference>
<dbReference type="InterPro" id="IPR012338">
    <property type="entry name" value="Beta-lactam/transpept-like"/>
</dbReference>
<evidence type="ECO:0000313" key="2">
    <source>
        <dbReference type="EMBL" id="MPM93962.1"/>
    </source>
</evidence>
<dbReference type="GO" id="GO:0071972">
    <property type="term" value="F:peptidoglycan L,D-transpeptidase activity"/>
    <property type="evidence" value="ECO:0007669"/>
    <property type="project" value="TreeGrafter"/>
</dbReference>
<accession>A0A645E049</accession>
<dbReference type="InterPro" id="IPR050515">
    <property type="entry name" value="Beta-lactam/transpept"/>
</dbReference>
<dbReference type="PANTHER" id="PTHR30627:SF2">
    <property type="entry name" value="PEPTIDOGLYCAN D,D-TRANSPEPTIDASE MRDA"/>
    <property type="match status" value="1"/>
</dbReference>
<protein>
    <recommendedName>
        <fullName evidence="1">Penicillin-binding protein transpeptidase domain-containing protein</fullName>
    </recommendedName>
</protein>
<name>A0A645E049_9ZZZZ</name>